<dbReference type="Proteomes" id="UP000076976">
    <property type="component" value="Unassembled WGS sequence"/>
</dbReference>
<sequence>MSDLQYLALGGFVVIFALAMWRGTNMGAIALVGTFLVGTLLFDLSPDDLVAGWPTSLMLTLVGVTFLFGIARENGTVDRVVSSAVRAAGGRLLWIPWVFFGLAAFITGAGAVTPATNAILVPVGLAVAARYKVNPVLIGVSILNGTNAGAFSPLAIYYNIIAEALAEVGLDLHPGPVFVATFVANTLLNLLAFAVFGGLRLRGRRAEAVEIDDVRHEGWQPVQLLTLAVLLAVTVAALLKVDIGFASITGAVVLALVAPEAGRRGAGHIAWSVVLLIGGIITYVSMLQSIGTVEAASTQIAGLGAPLLVALLLLFVAGLTSAFASTIAMFGILVPLTAPLISSGSLPLVGFAIALAIAASAVDSSPMSTGGALVVANSPEEDQQRVFTRLLQWGLAMVVVAPVGAWLAFVVL</sequence>
<dbReference type="AlphaFoldDB" id="A0A176QFA4"/>
<feature type="domain" description="Dicarboxylate carrier MatC N-terminal" evidence="2">
    <location>
        <begin position="7"/>
        <end position="150"/>
    </location>
</feature>
<evidence type="ECO:0000256" key="1">
    <source>
        <dbReference type="SAM" id="Phobius"/>
    </source>
</evidence>
<dbReference type="STRING" id="262209.AWH69_00705"/>
<feature type="transmembrane region" description="Helical" evidence="1">
    <location>
        <begin position="340"/>
        <end position="362"/>
    </location>
</feature>
<dbReference type="EMBL" id="LQZG01000001">
    <property type="protein sequence ID" value="OAB88372.1"/>
    <property type="molecule type" value="Genomic_DNA"/>
</dbReference>
<dbReference type="RefSeq" id="WP_068270020.1">
    <property type="nucleotide sequence ID" value="NZ_LQZG01000001.1"/>
</dbReference>
<name>A0A176QFA4_9MICO</name>
<dbReference type="InterPro" id="IPR009827">
    <property type="entry name" value="MatC_N"/>
</dbReference>
<feature type="transmembrane region" description="Helical" evidence="1">
    <location>
        <begin position="222"/>
        <end position="239"/>
    </location>
</feature>
<evidence type="ECO:0000313" key="4">
    <source>
        <dbReference type="Proteomes" id="UP000076976"/>
    </source>
</evidence>
<feature type="transmembrane region" description="Helical" evidence="1">
    <location>
        <begin position="245"/>
        <end position="262"/>
    </location>
</feature>
<comment type="caution">
    <text evidence="3">The sequence shown here is derived from an EMBL/GenBank/DDBJ whole genome shotgun (WGS) entry which is preliminary data.</text>
</comment>
<keyword evidence="4" id="KW-1185">Reference proteome</keyword>
<proteinExistence type="predicted"/>
<keyword evidence="1" id="KW-0812">Transmembrane</keyword>
<feature type="transmembrane region" description="Helical" evidence="1">
    <location>
        <begin position="6"/>
        <end position="21"/>
    </location>
</feature>
<protein>
    <recommendedName>
        <fullName evidence="2">Dicarboxylate carrier MatC N-terminal domain-containing protein</fullName>
    </recommendedName>
</protein>
<feature type="transmembrane region" description="Helical" evidence="1">
    <location>
        <begin position="92"/>
        <end position="112"/>
    </location>
</feature>
<dbReference type="Pfam" id="PF07158">
    <property type="entry name" value="MatC_N"/>
    <property type="match status" value="1"/>
</dbReference>
<evidence type="ECO:0000313" key="3">
    <source>
        <dbReference type="EMBL" id="OAB88372.1"/>
    </source>
</evidence>
<keyword evidence="1" id="KW-0472">Membrane</keyword>
<feature type="transmembrane region" description="Helical" evidence="1">
    <location>
        <begin position="51"/>
        <end position="71"/>
    </location>
</feature>
<keyword evidence="1" id="KW-1133">Transmembrane helix</keyword>
<accession>A0A176QFA4</accession>
<evidence type="ECO:0000259" key="2">
    <source>
        <dbReference type="Pfam" id="PF07158"/>
    </source>
</evidence>
<feature type="transmembrane region" description="Helical" evidence="1">
    <location>
        <begin position="307"/>
        <end position="333"/>
    </location>
</feature>
<organism evidence="3 4">
    <name type="scientific">Janibacter melonis</name>
    <dbReference type="NCBI Taxonomy" id="262209"/>
    <lineage>
        <taxon>Bacteria</taxon>
        <taxon>Bacillati</taxon>
        <taxon>Actinomycetota</taxon>
        <taxon>Actinomycetes</taxon>
        <taxon>Micrococcales</taxon>
        <taxon>Intrasporangiaceae</taxon>
        <taxon>Janibacter</taxon>
    </lineage>
</organism>
<feature type="transmembrane region" description="Helical" evidence="1">
    <location>
        <begin position="177"/>
        <end position="201"/>
    </location>
</feature>
<feature type="transmembrane region" description="Helical" evidence="1">
    <location>
        <begin position="269"/>
        <end position="287"/>
    </location>
</feature>
<reference evidence="3 4" key="1">
    <citation type="submission" date="2016-01" db="EMBL/GenBank/DDBJ databases">
        <title>Janibacter melonis strain CD11_4 genome sequencing and assembly.</title>
        <authorList>
            <person name="Nair G.R."/>
            <person name="Kaur G."/>
            <person name="Chander A.M."/>
            <person name="Mayilraj S."/>
        </authorList>
    </citation>
    <scope>NUCLEOTIDE SEQUENCE [LARGE SCALE GENOMIC DNA]</scope>
    <source>
        <strain evidence="3 4">CD11-4</strain>
    </source>
</reference>
<feature type="transmembrane region" description="Helical" evidence="1">
    <location>
        <begin position="390"/>
        <end position="411"/>
    </location>
</feature>
<gene>
    <name evidence="3" type="ORF">AWH69_00705</name>
</gene>